<dbReference type="InterPro" id="IPR036390">
    <property type="entry name" value="WH_DNA-bd_sf"/>
</dbReference>
<keyword evidence="3" id="KW-0238">DNA-binding</keyword>
<sequence length="314" mass="34637">MNLSIRQLATFREVMRSGSISEAARTLGRTQPAVSSTIAGLETELELKLFVREQGRLVPTPEAEFFLEEAEAILKRLEISKRTLRGLANREHGQLRVAGIPEATADFLPNSLSRFLADKPSVKVALASRTSAEIEELIAAQQFDIGFAETPRARNSFDQVDFDLECMCAIPATDPLASKEVITPAELDGYPLALLHSEHRSHKQTLARFRDAGVGFNQRFELQTASPGLRFVEAGLCALICDMITAYNAQEKGRSGLGPPMIVFRPFRPRVQNSLSILTPTHRPISIVAKDFCDFLSQEVAAVRNAMIKRSAVT</sequence>
<dbReference type="PANTHER" id="PTHR30427:SF1">
    <property type="entry name" value="TRANSCRIPTIONAL ACTIVATOR PROTEIN LYSR"/>
    <property type="match status" value="1"/>
</dbReference>
<evidence type="ECO:0000313" key="7">
    <source>
        <dbReference type="Proteomes" id="UP001431221"/>
    </source>
</evidence>
<dbReference type="PROSITE" id="PS50931">
    <property type="entry name" value="HTH_LYSR"/>
    <property type="match status" value="1"/>
</dbReference>
<dbReference type="InterPro" id="IPR000847">
    <property type="entry name" value="LysR_HTH_N"/>
</dbReference>
<keyword evidence="7" id="KW-1185">Reference proteome</keyword>
<keyword evidence="2" id="KW-0805">Transcription regulation</keyword>
<dbReference type="SUPFAM" id="SSF46785">
    <property type="entry name" value="Winged helix' DNA-binding domain"/>
    <property type="match status" value="1"/>
</dbReference>
<dbReference type="EMBL" id="JALNMJ010000008">
    <property type="protein sequence ID" value="MCK7613037.1"/>
    <property type="molecule type" value="Genomic_DNA"/>
</dbReference>
<gene>
    <name evidence="6" type="ORF">M0H32_12745</name>
</gene>
<organism evidence="6 7">
    <name type="scientific">Roseibium sediminicola</name>
    <dbReference type="NCBI Taxonomy" id="2933272"/>
    <lineage>
        <taxon>Bacteria</taxon>
        <taxon>Pseudomonadati</taxon>
        <taxon>Pseudomonadota</taxon>
        <taxon>Alphaproteobacteria</taxon>
        <taxon>Hyphomicrobiales</taxon>
        <taxon>Stappiaceae</taxon>
        <taxon>Roseibium</taxon>
    </lineage>
</organism>
<feature type="domain" description="HTH lysR-type" evidence="5">
    <location>
        <begin position="1"/>
        <end position="60"/>
    </location>
</feature>
<dbReference type="Gene3D" id="1.10.10.10">
    <property type="entry name" value="Winged helix-like DNA-binding domain superfamily/Winged helix DNA-binding domain"/>
    <property type="match status" value="1"/>
</dbReference>
<comment type="caution">
    <text evidence="6">The sequence shown here is derived from an EMBL/GenBank/DDBJ whole genome shotgun (WGS) entry which is preliminary data.</text>
</comment>
<dbReference type="PANTHER" id="PTHR30427">
    <property type="entry name" value="TRANSCRIPTIONAL ACTIVATOR PROTEIN LYSR"/>
    <property type="match status" value="1"/>
</dbReference>
<comment type="similarity">
    <text evidence="1">Belongs to the LysR transcriptional regulatory family.</text>
</comment>
<dbReference type="SUPFAM" id="SSF53850">
    <property type="entry name" value="Periplasmic binding protein-like II"/>
    <property type="match status" value="1"/>
</dbReference>
<dbReference type="Pfam" id="PF00126">
    <property type="entry name" value="HTH_1"/>
    <property type="match status" value="1"/>
</dbReference>
<dbReference type="InterPro" id="IPR005119">
    <property type="entry name" value="LysR_subst-bd"/>
</dbReference>
<proteinExistence type="inferred from homology"/>
<dbReference type="RefSeq" id="WP_248154517.1">
    <property type="nucleotide sequence ID" value="NZ_JALNMJ010000008.1"/>
</dbReference>
<accession>A0ABT0GUC5</accession>
<evidence type="ECO:0000256" key="3">
    <source>
        <dbReference type="ARBA" id="ARBA00023125"/>
    </source>
</evidence>
<evidence type="ECO:0000256" key="4">
    <source>
        <dbReference type="ARBA" id="ARBA00023163"/>
    </source>
</evidence>
<name>A0ABT0GUC5_9HYPH</name>
<evidence type="ECO:0000259" key="5">
    <source>
        <dbReference type="PROSITE" id="PS50931"/>
    </source>
</evidence>
<protein>
    <submittedName>
        <fullName evidence="6">LysR substrate-binding domain-containing protein</fullName>
    </submittedName>
</protein>
<evidence type="ECO:0000256" key="2">
    <source>
        <dbReference type="ARBA" id="ARBA00023015"/>
    </source>
</evidence>
<evidence type="ECO:0000313" key="6">
    <source>
        <dbReference type="EMBL" id="MCK7613037.1"/>
    </source>
</evidence>
<keyword evidence="4" id="KW-0804">Transcription</keyword>
<dbReference type="Pfam" id="PF03466">
    <property type="entry name" value="LysR_substrate"/>
    <property type="match status" value="1"/>
</dbReference>
<reference evidence="6" key="1">
    <citation type="submission" date="2022-04" db="EMBL/GenBank/DDBJ databases">
        <title>Roseibium sp. CAU 1639 isolated from mud.</title>
        <authorList>
            <person name="Kim W."/>
        </authorList>
    </citation>
    <scope>NUCLEOTIDE SEQUENCE</scope>
    <source>
        <strain evidence="6">CAU 1639</strain>
    </source>
</reference>
<evidence type="ECO:0000256" key="1">
    <source>
        <dbReference type="ARBA" id="ARBA00009437"/>
    </source>
</evidence>
<dbReference type="PRINTS" id="PR00039">
    <property type="entry name" value="HTHLYSR"/>
</dbReference>
<dbReference type="Gene3D" id="3.40.190.290">
    <property type="match status" value="1"/>
</dbReference>
<dbReference type="Proteomes" id="UP001431221">
    <property type="component" value="Unassembled WGS sequence"/>
</dbReference>
<dbReference type="InterPro" id="IPR036388">
    <property type="entry name" value="WH-like_DNA-bd_sf"/>
</dbReference>